<feature type="domain" description="ABC3 transporter permease C-terminal" evidence="7">
    <location>
        <begin position="716"/>
        <end position="826"/>
    </location>
</feature>
<evidence type="ECO:0000256" key="1">
    <source>
        <dbReference type="ARBA" id="ARBA00004651"/>
    </source>
</evidence>
<feature type="domain" description="MacB-like periplasmic core" evidence="8">
    <location>
        <begin position="27"/>
        <end position="225"/>
    </location>
</feature>
<dbReference type="InterPro" id="IPR038766">
    <property type="entry name" value="Membrane_comp_ABC_pdt"/>
</dbReference>
<feature type="transmembrane region" description="Helical" evidence="6">
    <location>
        <begin position="255"/>
        <end position="279"/>
    </location>
</feature>
<dbReference type="InterPro" id="IPR025857">
    <property type="entry name" value="MacB_PCD"/>
</dbReference>
<feature type="transmembrane region" description="Helical" evidence="6">
    <location>
        <begin position="397"/>
        <end position="415"/>
    </location>
</feature>
<organism evidence="9 10">
    <name type="scientific">Hasllibacter halocynthiae</name>
    <dbReference type="NCBI Taxonomy" id="595589"/>
    <lineage>
        <taxon>Bacteria</taxon>
        <taxon>Pseudomonadati</taxon>
        <taxon>Pseudomonadota</taxon>
        <taxon>Alphaproteobacteria</taxon>
        <taxon>Rhodobacterales</taxon>
        <taxon>Roseobacteraceae</taxon>
        <taxon>Hasllibacter</taxon>
    </lineage>
</organism>
<feature type="transmembrane region" description="Helical" evidence="6">
    <location>
        <begin position="21"/>
        <end position="42"/>
    </location>
</feature>
<comment type="caution">
    <text evidence="9">The sequence shown here is derived from an EMBL/GenBank/DDBJ whole genome shotgun (WGS) entry which is preliminary data.</text>
</comment>
<dbReference type="InterPro" id="IPR003838">
    <property type="entry name" value="ABC3_permease_C"/>
</dbReference>
<evidence type="ECO:0000256" key="3">
    <source>
        <dbReference type="ARBA" id="ARBA00022692"/>
    </source>
</evidence>
<dbReference type="PANTHER" id="PTHR30287:SF1">
    <property type="entry name" value="INNER MEMBRANE PROTEIN"/>
    <property type="match status" value="1"/>
</dbReference>
<evidence type="ECO:0000313" key="10">
    <source>
        <dbReference type="Proteomes" id="UP000238801"/>
    </source>
</evidence>
<evidence type="ECO:0000256" key="2">
    <source>
        <dbReference type="ARBA" id="ARBA00022475"/>
    </source>
</evidence>
<evidence type="ECO:0000313" key="9">
    <source>
        <dbReference type="EMBL" id="PRY92706.1"/>
    </source>
</evidence>
<feature type="transmembrane region" description="Helical" evidence="6">
    <location>
        <begin position="764"/>
        <end position="786"/>
    </location>
</feature>
<dbReference type="RefSeq" id="WP_106160380.1">
    <property type="nucleotide sequence ID" value="NZ_PVTT01000002.1"/>
</dbReference>
<feature type="transmembrane region" description="Helical" evidence="6">
    <location>
        <begin position="353"/>
        <end position="370"/>
    </location>
</feature>
<keyword evidence="3 6" id="KW-0812">Transmembrane</keyword>
<comment type="subcellular location">
    <subcellularLocation>
        <location evidence="1">Cell membrane</location>
        <topology evidence="1">Multi-pass membrane protein</topology>
    </subcellularLocation>
</comment>
<accession>A0A2T0X186</accession>
<reference evidence="9 10" key="1">
    <citation type="submission" date="2018-03" db="EMBL/GenBank/DDBJ databases">
        <title>Genomic Encyclopedia of Archaeal and Bacterial Type Strains, Phase II (KMG-II): from individual species to whole genera.</title>
        <authorList>
            <person name="Goeker M."/>
        </authorList>
    </citation>
    <scope>NUCLEOTIDE SEQUENCE [LARGE SCALE GENOMIC DNA]</scope>
    <source>
        <strain evidence="9 10">DSM 29318</strain>
    </source>
</reference>
<dbReference type="Proteomes" id="UP000238801">
    <property type="component" value="Unassembled WGS sequence"/>
</dbReference>
<dbReference type="Pfam" id="PF12704">
    <property type="entry name" value="MacB_PCD"/>
    <property type="match status" value="1"/>
</dbReference>
<dbReference type="EMBL" id="PVTT01000002">
    <property type="protein sequence ID" value="PRY92706.1"/>
    <property type="molecule type" value="Genomic_DNA"/>
</dbReference>
<evidence type="ECO:0000259" key="8">
    <source>
        <dbReference type="Pfam" id="PF12704"/>
    </source>
</evidence>
<evidence type="ECO:0000256" key="6">
    <source>
        <dbReference type="SAM" id="Phobius"/>
    </source>
</evidence>
<feature type="transmembrane region" description="Helical" evidence="6">
    <location>
        <begin position="798"/>
        <end position="821"/>
    </location>
</feature>
<sequence>MRAAWRIARRELAGGFRAGLSGFRVFLLCLALGVAAIAAIGLTGEAIDRGLKAEGAVLLGGDAQITLTYRFATPEERAWMDAAGRVSEIAEFRSLARAGGEGALTQVKAVDGAWPLLGAPVLDPPIPLEEALAGDRVVLAPELAARLDVGPGDPVALGSKEYEVSAILVSEPDAAVDFGLGPRTVIRRDALAGAGLMTEGTLFDSAYRIDLPPGADPDALRAGFEARFGGSGARWQDARDGAPGVAEFVRTLEDFLILVGLAGLAVGGVGVSAAVRAYLARKTGVIATLRTLGATRGTVFLAYVMQVGVLALLGVALGLVLGAAIPLALAPVIEAALPIPARFAPYPAPLGEAALYGLLAAALFALPPLARTETVRPAALYRDAAGGGGAGRPRARYLVALAALAAALVGIAALLQGNRVLTLWVAGGVAGALLALTLAAWGLRLLARRLARARAMRGRPALRTAFGAIAGPREEAGAVVLSLGLGLTVLAAIGQIDRNLQGFVRGALPEITPSFFFLDIQPDQLERFEAVLDGTGAVDEIEAAPMLRGIITGIDGRPAAEVAGDHWVLQGDRGVTYAAAPGAREVTEGAWWPEGYDGPPLVSFSADEGRELGLELGSTITVNILGRGVTAEIAAFHEVDFATGGIGFVMVMDPAALQGAPHTWIATARADPGAEGAVLRAVGRALPNVTAVSVRDAVDRAAEVIDGIAGAIRAGALVTLVTGFAVLLGAAAAGVGARVFEAAILRTLGAERGTILLSFALRSALLGAAAGAVALVAGCLGAWGVVTFVMQADYSVAWGNALLIVAGGAAMTLLAGLAFAWRPLRARPAGVLRARD</sequence>
<keyword evidence="5 6" id="KW-0472">Membrane</keyword>
<evidence type="ECO:0000256" key="5">
    <source>
        <dbReference type="ARBA" id="ARBA00023136"/>
    </source>
</evidence>
<dbReference type="AlphaFoldDB" id="A0A2T0X186"/>
<gene>
    <name evidence="9" type="ORF">BCF33_1560</name>
</gene>
<keyword evidence="2" id="KW-1003">Cell membrane</keyword>
<keyword evidence="4 6" id="KW-1133">Transmembrane helix</keyword>
<dbReference type="Pfam" id="PF02687">
    <property type="entry name" value="FtsX"/>
    <property type="match status" value="2"/>
</dbReference>
<name>A0A2T0X186_9RHOB</name>
<dbReference type="GO" id="GO:0005886">
    <property type="term" value="C:plasma membrane"/>
    <property type="evidence" value="ECO:0007669"/>
    <property type="project" value="UniProtKB-SubCell"/>
</dbReference>
<dbReference type="OrthoDB" id="9775544at2"/>
<dbReference type="PANTHER" id="PTHR30287">
    <property type="entry name" value="MEMBRANE COMPONENT OF PREDICTED ABC SUPERFAMILY METABOLITE UPTAKE TRANSPORTER"/>
    <property type="match status" value="1"/>
</dbReference>
<feature type="domain" description="ABC3 transporter permease C-terminal" evidence="7">
    <location>
        <begin position="258"/>
        <end position="371"/>
    </location>
</feature>
<protein>
    <submittedName>
        <fullName evidence="9">Putative ABC transport system permease protein</fullName>
    </submittedName>
</protein>
<feature type="transmembrane region" description="Helical" evidence="6">
    <location>
        <begin position="300"/>
        <end position="333"/>
    </location>
</feature>
<evidence type="ECO:0000256" key="4">
    <source>
        <dbReference type="ARBA" id="ARBA00022989"/>
    </source>
</evidence>
<feature type="transmembrane region" description="Helical" evidence="6">
    <location>
        <begin position="421"/>
        <end position="447"/>
    </location>
</feature>
<proteinExistence type="predicted"/>
<evidence type="ECO:0000259" key="7">
    <source>
        <dbReference type="Pfam" id="PF02687"/>
    </source>
</evidence>
<keyword evidence="10" id="KW-1185">Reference proteome</keyword>